<feature type="region of interest" description="Lon-protease-like" evidence="11">
    <location>
        <begin position="349"/>
        <end position="450"/>
    </location>
</feature>
<dbReference type="GO" id="GO:0016787">
    <property type="term" value="F:hydrolase activity"/>
    <property type="evidence" value="ECO:0007669"/>
    <property type="project" value="UniProtKB-KW"/>
</dbReference>
<dbReference type="Gene3D" id="3.30.230.10">
    <property type="match status" value="1"/>
</dbReference>
<comment type="function">
    <text evidence="13">DNA-dependent ATPase involved in processing of recombination intermediates, plays a role in repairing DNA breaks. Stimulates the branch migration of RecA-mediated strand transfer reactions, allowing the 3' invading strand to extend heteroduplex DNA faster. Binds ssDNA in the presence of ADP but not other nucleotides, has ATPase activity that is stimulated by ssDNA and various branched DNA structures, but inhibited by SSB. Does not have RecA's homology-searching function.</text>
</comment>
<feature type="short sequence motif" description="RadA KNRFG motif" evidence="11">
    <location>
        <begin position="249"/>
        <end position="253"/>
    </location>
</feature>
<dbReference type="SUPFAM" id="SSF52540">
    <property type="entry name" value="P-loop containing nucleoside triphosphate hydrolases"/>
    <property type="match status" value="1"/>
</dbReference>
<keyword evidence="4 13" id="KW-0863">Zinc-finger</keyword>
<evidence type="ECO:0000256" key="8">
    <source>
        <dbReference type="ARBA" id="ARBA00023016"/>
    </source>
</evidence>
<dbReference type="PANTHER" id="PTHR32472:SF10">
    <property type="entry name" value="DNA REPAIR PROTEIN RADA-LIKE PROTEIN"/>
    <property type="match status" value="1"/>
</dbReference>
<name>A0A1Y1S0N2_9SPIO</name>
<evidence type="ECO:0000256" key="3">
    <source>
        <dbReference type="ARBA" id="ARBA00022763"/>
    </source>
</evidence>
<evidence type="ECO:0000256" key="12">
    <source>
        <dbReference type="NCBIfam" id="TIGR00416"/>
    </source>
</evidence>
<keyword evidence="3 11" id="KW-0227">DNA damage</keyword>
<comment type="caution">
    <text evidence="16">The sequence shown here is derived from an EMBL/GenBank/DDBJ whole genome shotgun (WGS) entry which is preliminary data.</text>
</comment>
<dbReference type="PRINTS" id="PR01874">
    <property type="entry name" value="DNAREPAIRADA"/>
</dbReference>
<dbReference type="HAMAP" id="MF_01498">
    <property type="entry name" value="RadA_bact"/>
    <property type="match status" value="1"/>
</dbReference>
<dbReference type="GO" id="GO:0000725">
    <property type="term" value="P:recombinational repair"/>
    <property type="evidence" value="ECO:0007669"/>
    <property type="project" value="UniProtKB-UniRule"/>
</dbReference>
<dbReference type="InterPro" id="IPR020588">
    <property type="entry name" value="RecA_ATP-bd"/>
</dbReference>
<dbReference type="GO" id="GO:0003684">
    <property type="term" value="F:damaged DNA binding"/>
    <property type="evidence" value="ECO:0007669"/>
    <property type="project" value="InterPro"/>
</dbReference>
<accession>A0A1Y1S0N2</accession>
<evidence type="ECO:0000313" key="16">
    <source>
        <dbReference type="EMBL" id="ORC36923.1"/>
    </source>
</evidence>
<evidence type="ECO:0000256" key="11">
    <source>
        <dbReference type="HAMAP-Rule" id="MF_01498"/>
    </source>
</evidence>
<dbReference type="InterPro" id="IPR004504">
    <property type="entry name" value="DNA_repair_RadA"/>
</dbReference>
<feature type="compositionally biased region" description="Basic and acidic residues" evidence="14">
    <location>
        <begin position="425"/>
        <end position="434"/>
    </location>
</feature>
<keyword evidence="8 11" id="KW-0346">Stress response</keyword>
<dbReference type="SUPFAM" id="SSF54211">
    <property type="entry name" value="Ribosomal protein S5 domain 2-like"/>
    <property type="match status" value="1"/>
</dbReference>
<evidence type="ECO:0000256" key="4">
    <source>
        <dbReference type="ARBA" id="ARBA00022771"/>
    </source>
</evidence>
<comment type="function">
    <text evidence="11">Plays a role in repairing double-strand DNA breaks, probably involving stabilizing or processing branched DNA or blocked replication forks.</text>
</comment>
<dbReference type="InterPro" id="IPR003593">
    <property type="entry name" value="AAA+_ATPase"/>
</dbReference>
<evidence type="ECO:0000256" key="10">
    <source>
        <dbReference type="ARBA" id="ARBA00023204"/>
    </source>
</evidence>
<keyword evidence="17" id="KW-1185">Reference proteome</keyword>
<dbReference type="GO" id="GO:0140664">
    <property type="term" value="F:ATP-dependent DNA damage sensor activity"/>
    <property type="evidence" value="ECO:0007669"/>
    <property type="project" value="InterPro"/>
</dbReference>
<comment type="similarity">
    <text evidence="11 13">Belongs to the RecA family. RadA subfamily.</text>
</comment>
<dbReference type="GO" id="GO:0005524">
    <property type="term" value="F:ATP binding"/>
    <property type="evidence" value="ECO:0007669"/>
    <property type="project" value="UniProtKB-UniRule"/>
</dbReference>
<feature type="region of interest" description="Disordered" evidence="14">
    <location>
        <begin position="415"/>
        <end position="434"/>
    </location>
</feature>
<dbReference type="InterPro" id="IPR041166">
    <property type="entry name" value="Rubredoxin_2"/>
</dbReference>
<dbReference type="STRING" id="1963862.B4O97_04680"/>
<proteinExistence type="inferred from homology"/>
<dbReference type="GO" id="GO:0008270">
    <property type="term" value="F:zinc ion binding"/>
    <property type="evidence" value="ECO:0007669"/>
    <property type="project" value="UniProtKB-KW"/>
</dbReference>
<dbReference type="Pfam" id="PF13481">
    <property type="entry name" value="AAA_25"/>
    <property type="match status" value="1"/>
</dbReference>
<dbReference type="PANTHER" id="PTHR32472">
    <property type="entry name" value="DNA REPAIR PROTEIN RADA"/>
    <property type="match status" value="1"/>
</dbReference>
<dbReference type="PROSITE" id="PS50162">
    <property type="entry name" value="RECA_2"/>
    <property type="match status" value="1"/>
</dbReference>
<dbReference type="Pfam" id="PF13541">
    <property type="entry name" value="ChlI"/>
    <property type="match status" value="1"/>
</dbReference>
<dbReference type="EMBL" id="MWQY01000004">
    <property type="protein sequence ID" value="ORC36923.1"/>
    <property type="molecule type" value="Genomic_DNA"/>
</dbReference>
<dbReference type="Gene3D" id="3.40.50.300">
    <property type="entry name" value="P-loop containing nucleotide triphosphate hydrolases"/>
    <property type="match status" value="1"/>
</dbReference>
<gene>
    <name evidence="11" type="primary">radA</name>
    <name evidence="16" type="ORF">B4O97_04680</name>
</gene>
<keyword evidence="1 11" id="KW-0479">Metal-binding</keyword>
<feature type="region of interest" description="Disordered" evidence="14">
    <location>
        <begin position="35"/>
        <end position="56"/>
    </location>
</feature>
<dbReference type="OrthoDB" id="9803906at2"/>
<evidence type="ECO:0000256" key="6">
    <source>
        <dbReference type="ARBA" id="ARBA00022833"/>
    </source>
</evidence>
<dbReference type="NCBIfam" id="TIGR00416">
    <property type="entry name" value="sms"/>
    <property type="match status" value="1"/>
</dbReference>
<evidence type="ECO:0000256" key="14">
    <source>
        <dbReference type="SAM" id="MobiDB-lite"/>
    </source>
</evidence>
<dbReference type="CDD" id="cd01121">
    <property type="entry name" value="RadA_SMS_N"/>
    <property type="match status" value="1"/>
</dbReference>
<dbReference type="RefSeq" id="WP_083048784.1">
    <property type="nucleotide sequence ID" value="NZ_MWQY01000004.1"/>
</dbReference>
<feature type="binding site" evidence="11">
    <location>
        <begin position="94"/>
        <end position="101"/>
    </location>
    <ligand>
        <name>ATP</name>
        <dbReference type="ChEBI" id="CHEBI:30616"/>
    </ligand>
</feature>
<sequence length="450" mass="48308">MKKNAVRFVCSSCGHAEAKWLGRCPSCGQWNTLTEESVSPREGKKPPSRRTAHQAETLSRIPEDAVKRLDTGIPELNQVLGGGMVPGSSVLIGGQPGIGKSTLLLQVSRSVRCSGTVLYISGEESPRQIAMRARRIGAASDTIKVLCETDVTSLLRHMEAIQPALVVVDSIQTLICEELGPVPGTVNQIKYGSHEVSDWCREHQVPLFLVAHVTKEGSIAGPKVVEHMVDAVLYFEEAEGGIRLLRAMKNRFGPVNELGIFSMEERGLIGVDNPSSLFLQNREGGLPPGAAIAPVYEGSRVLLVEIQALTVPAKSGISRTFADRIDSRRVSRIAAVLEKHVGLRFSDQDLYVNVAGGIRLDEVGIDLPLAVALYSARTGLAAPEGTVFAGEVSLAGEVRPVPQAEMRSRAAEKLGFSARIGPGRDGGDEKGKNLRGLKDTLAELFSAKQN</sequence>
<keyword evidence="9 11" id="KW-0238">DNA-binding</keyword>
<evidence type="ECO:0000256" key="7">
    <source>
        <dbReference type="ARBA" id="ARBA00022840"/>
    </source>
</evidence>
<evidence type="ECO:0000256" key="13">
    <source>
        <dbReference type="RuleBase" id="RU003555"/>
    </source>
</evidence>
<dbReference type="InterPro" id="IPR027417">
    <property type="entry name" value="P-loop_NTPase"/>
</dbReference>
<keyword evidence="7 11" id="KW-0067">ATP-binding</keyword>
<evidence type="ECO:0000256" key="1">
    <source>
        <dbReference type="ARBA" id="ARBA00022723"/>
    </source>
</evidence>
<dbReference type="InterPro" id="IPR020568">
    <property type="entry name" value="Ribosomal_Su5_D2-typ_SF"/>
</dbReference>
<evidence type="ECO:0000313" key="17">
    <source>
        <dbReference type="Proteomes" id="UP000192343"/>
    </source>
</evidence>
<reference evidence="16 17" key="1">
    <citation type="submission" date="2017-03" db="EMBL/GenBank/DDBJ databases">
        <title>Draft Genome sequence of Marispirochaeta sp. strain JC444.</title>
        <authorList>
            <person name="Shivani Y."/>
            <person name="Subhash Y."/>
            <person name="Sasikala C."/>
            <person name="Ramana C."/>
        </authorList>
    </citation>
    <scope>NUCLEOTIDE SEQUENCE [LARGE SCALE GENOMIC DNA]</scope>
    <source>
        <strain evidence="16 17">JC444</strain>
    </source>
</reference>
<keyword evidence="5" id="KW-0378">Hydrolase</keyword>
<dbReference type="SMART" id="SM00382">
    <property type="entry name" value="AAA"/>
    <property type="match status" value="1"/>
</dbReference>
<evidence type="ECO:0000256" key="5">
    <source>
        <dbReference type="ARBA" id="ARBA00022801"/>
    </source>
</evidence>
<dbReference type="Pfam" id="PF18073">
    <property type="entry name" value="Zn_ribbon_LapB"/>
    <property type="match status" value="1"/>
</dbReference>
<feature type="domain" description="RecA family profile 1" evidence="15">
    <location>
        <begin position="65"/>
        <end position="213"/>
    </location>
</feature>
<dbReference type="GO" id="GO:0005829">
    <property type="term" value="C:cytosol"/>
    <property type="evidence" value="ECO:0007669"/>
    <property type="project" value="TreeGrafter"/>
</dbReference>
<evidence type="ECO:0000256" key="9">
    <source>
        <dbReference type="ARBA" id="ARBA00023125"/>
    </source>
</evidence>
<dbReference type="InterPro" id="IPR014721">
    <property type="entry name" value="Ribsml_uS5_D2-typ_fold_subgr"/>
</dbReference>
<keyword evidence="10 11" id="KW-0234">DNA repair</keyword>
<evidence type="ECO:0000259" key="15">
    <source>
        <dbReference type="PROSITE" id="PS50162"/>
    </source>
</evidence>
<dbReference type="Proteomes" id="UP000192343">
    <property type="component" value="Unassembled WGS sequence"/>
</dbReference>
<dbReference type="AlphaFoldDB" id="A0A1Y1S0N2"/>
<keyword evidence="2 11" id="KW-0547">Nucleotide-binding</keyword>
<protein>
    <recommendedName>
        <fullName evidence="11 12">DNA repair protein RadA</fullName>
    </recommendedName>
</protein>
<comment type="domain">
    <text evidence="11">The middle region has homology to RecA with ATPase motifs including the RadA KNRFG motif, while the C-terminus is homologous to Lon protease.</text>
</comment>
<organism evidence="16 17">
    <name type="scientific">Marispirochaeta aestuarii</name>
    <dbReference type="NCBI Taxonomy" id="1963862"/>
    <lineage>
        <taxon>Bacteria</taxon>
        <taxon>Pseudomonadati</taxon>
        <taxon>Spirochaetota</taxon>
        <taxon>Spirochaetia</taxon>
        <taxon>Spirochaetales</taxon>
        <taxon>Spirochaetaceae</taxon>
        <taxon>Marispirochaeta</taxon>
    </lineage>
</organism>
<evidence type="ECO:0000256" key="2">
    <source>
        <dbReference type="ARBA" id="ARBA00022741"/>
    </source>
</evidence>
<keyword evidence="6 13" id="KW-0862">Zinc</keyword>